<dbReference type="RefSeq" id="XP_001429180.1">
    <property type="nucleotide sequence ID" value="XM_001429143.1"/>
</dbReference>
<gene>
    <name evidence="1" type="ORF">GSPATT00032014001</name>
</gene>
<keyword evidence="2" id="KW-1185">Reference proteome</keyword>
<dbReference type="HOGENOM" id="CLU_1848947_0_0_1"/>
<dbReference type="KEGG" id="ptm:GSPATT00032014001"/>
<dbReference type="EMBL" id="CT868016">
    <property type="protein sequence ID" value="CAK61782.1"/>
    <property type="molecule type" value="Genomic_DNA"/>
</dbReference>
<accession>A0BTB5</accession>
<proteinExistence type="predicted"/>
<evidence type="ECO:0000313" key="2">
    <source>
        <dbReference type="Proteomes" id="UP000000600"/>
    </source>
</evidence>
<dbReference type="GeneID" id="5014964"/>
<dbReference type="InParanoid" id="A0BTB5"/>
<dbReference type="Proteomes" id="UP000000600">
    <property type="component" value="Unassembled WGS sequence"/>
</dbReference>
<dbReference type="AlphaFoldDB" id="A0BTB5"/>
<name>A0BTB5_PARTE</name>
<organism evidence="1 2">
    <name type="scientific">Paramecium tetraurelia</name>
    <dbReference type="NCBI Taxonomy" id="5888"/>
    <lineage>
        <taxon>Eukaryota</taxon>
        <taxon>Sar</taxon>
        <taxon>Alveolata</taxon>
        <taxon>Ciliophora</taxon>
        <taxon>Intramacronucleata</taxon>
        <taxon>Oligohymenophorea</taxon>
        <taxon>Peniculida</taxon>
        <taxon>Parameciidae</taxon>
        <taxon>Paramecium</taxon>
    </lineage>
</organism>
<protein>
    <submittedName>
        <fullName evidence="1">Uncharacterized protein</fullName>
    </submittedName>
</protein>
<sequence>MYIVFNHLELYLERWINAATVIYKCLEQDKRLSTKLKISYSDLNKHPKLQVDQWGLVQLLQKDKYKFIMQQLLCFFQRFTFRKQGKTNLKFQKNEKITIFVNQKIMMGFNKSEQETRFKDTKNLYPCLMIEGQEINIAE</sequence>
<evidence type="ECO:0000313" key="1">
    <source>
        <dbReference type="EMBL" id="CAK61782.1"/>
    </source>
</evidence>
<reference evidence="1 2" key="1">
    <citation type="journal article" date="2006" name="Nature">
        <title>Global trends of whole-genome duplications revealed by the ciliate Paramecium tetraurelia.</title>
        <authorList>
            <consortium name="Genoscope"/>
            <person name="Aury J.-M."/>
            <person name="Jaillon O."/>
            <person name="Duret L."/>
            <person name="Noel B."/>
            <person name="Jubin C."/>
            <person name="Porcel B.M."/>
            <person name="Segurens B."/>
            <person name="Daubin V."/>
            <person name="Anthouard V."/>
            <person name="Aiach N."/>
            <person name="Arnaiz O."/>
            <person name="Billaut A."/>
            <person name="Beisson J."/>
            <person name="Blanc I."/>
            <person name="Bouhouche K."/>
            <person name="Camara F."/>
            <person name="Duharcourt S."/>
            <person name="Guigo R."/>
            <person name="Gogendeau D."/>
            <person name="Katinka M."/>
            <person name="Keller A.-M."/>
            <person name="Kissmehl R."/>
            <person name="Klotz C."/>
            <person name="Koll F."/>
            <person name="Le Moue A."/>
            <person name="Lepere C."/>
            <person name="Malinsky S."/>
            <person name="Nowacki M."/>
            <person name="Nowak J.K."/>
            <person name="Plattner H."/>
            <person name="Poulain J."/>
            <person name="Ruiz F."/>
            <person name="Serrano V."/>
            <person name="Zagulski M."/>
            <person name="Dessen P."/>
            <person name="Betermier M."/>
            <person name="Weissenbach J."/>
            <person name="Scarpelli C."/>
            <person name="Schachter V."/>
            <person name="Sperling L."/>
            <person name="Meyer E."/>
            <person name="Cohen J."/>
            <person name="Wincker P."/>
        </authorList>
    </citation>
    <scope>NUCLEOTIDE SEQUENCE [LARGE SCALE GENOMIC DNA]</scope>
    <source>
        <strain evidence="1 2">Stock d4-2</strain>
    </source>
</reference>